<feature type="domain" description="GshAB ATP-grasp-like" evidence="1">
    <location>
        <begin position="16"/>
        <end position="62"/>
    </location>
</feature>
<evidence type="ECO:0000313" key="5">
    <source>
        <dbReference type="Proteomes" id="UP001058072"/>
    </source>
</evidence>
<dbReference type="Pfam" id="PF18419">
    <property type="entry name" value="ATP-grasp_6"/>
    <property type="match status" value="1"/>
</dbReference>
<dbReference type="EMBL" id="CP071250">
    <property type="protein sequence ID" value="UUF07509.1"/>
    <property type="molecule type" value="Genomic_DNA"/>
</dbReference>
<dbReference type="Proteomes" id="UP001058016">
    <property type="component" value="Chromosome"/>
</dbReference>
<dbReference type="InterPro" id="IPR040657">
    <property type="entry name" value="GshAB_ATP-grasp"/>
</dbReference>
<dbReference type="EMBL" id="CP071249">
    <property type="protein sequence ID" value="UUF06277.1"/>
    <property type="molecule type" value="Genomic_DNA"/>
</dbReference>
<proteinExistence type="predicted"/>
<organism evidence="3 5">
    <name type="scientific">Turicibacter bilis</name>
    <dbReference type="NCBI Taxonomy" id="2735723"/>
    <lineage>
        <taxon>Bacteria</taxon>
        <taxon>Bacillati</taxon>
        <taxon>Bacillota</taxon>
        <taxon>Erysipelotrichia</taxon>
        <taxon>Erysipelotrichales</taxon>
        <taxon>Turicibacteraceae</taxon>
        <taxon>Turicibacter</taxon>
    </lineage>
</organism>
<evidence type="ECO:0000313" key="3">
    <source>
        <dbReference type="EMBL" id="UUF07509.1"/>
    </source>
</evidence>
<keyword evidence="4" id="KW-1185">Reference proteome</keyword>
<protein>
    <recommendedName>
        <fullName evidence="1">GshAB ATP-grasp-like domain-containing protein</fullName>
    </recommendedName>
</protein>
<evidence type="ECO:0000313" key="2">
    <source>
        <dbReference type="EMBL" id="UUF06277.1"/>
    </source>
</evidence>
<name>A0A9Q9CJN7_9FIRM</name>
<dbReference type="Proteomes" id="UP001058072">
    <property type="component" value="Chromosome"/>
</dbReference>
<evidence type="ECO:0000259" key="1">
    <source>
        <dbReference type="Pfam" id="PF18419"/>
    </source>
</evidence>
<accession>A0A9Q9CJN7</accession>
<dbReference type="RefSeq" id="WP_144436976.1">
    <property type="nucleotide sequence ID" value="NZ_CP071249.1"/>
</dbReference>
<gene>
    <name evidence="2" type="ORF">J0J69_01410</name>
    <name evidence="3" type="ORF">J0J70_07655</name>
</gene>
<evidence type="ECO:0000313" key="4">
    <source>
        <dbReference type="Proteomes" id="UP001058016"/>
    </source>
</evidence>
<sequence length="80" mass="9059">MICYKLHQPFSLVGFEDLDVVTQSLIKEVIKQGISMDGLSDLNNFTSLNKNKHEAFIEQTNNNLFESYGAMLGMETGDRE</sequence>
<dbReference type="AlphaFoldDB" id="A0A9Q9CJN7"/>
<reference evidence="3 4" key="1">
    <citation type="submission" date="2021-03" db="EMBL/GenBank/DDBJ databases">
        <title>Comparative Genomics and Metabolomics in the genus Turicibacter.</title>
        <authorList>
            <person name="Maki J."/>
            <person name="Looft T."/>
        </authorList>
    </citation>
    <scope>NUCLEOTIDE SEQUENCE</scope>
    <source>
        <strain evidence="3">ISU324</strain>
        <strain evidence="2 4">MMM721</strain>
    </source>
</reference>